<feature type="chain" id="PRO_5019452616" description="YXWGXW repeat-containing protein" evidence="1">
    <location>
        <begin position="32"/>
        <end position="107"/>
    </location>
</feature>
<gene>
    <name evidence="2" type="ORF">BK671_00890</name>
</gene>
<comment type="caution">
    <text evidence="2">The sequence shown here is derived from an EMBL/GenBank/DDBJ whole genome shotgun (WGS) entry which is preliminary data.</text>
</comment>
<sequence>MSVLRSLSKWRKTWLLVPLTLAALASGPVFAQHVVIVQQAPPPMRMEVMPGPRPGYVWDQGHWRWQGRGYVWMPGHWQPVRYNAHWKPGHWQARGPNWFWIEGHWVR</sequence>
<evidence type="ECO:0008006" key="4">
    <source>
        <dbReference type="Google" id="ProtNLM"/>
    </source>
</evidence>
<dbReference type="Pfam" id="PF12779">
    <property type="entry name" value="WXXGXW"/>
    <property type="match status" value="2"/>
</dbReference>
<proteinExistence type="predicted"/>
<keyword evidence="1" id="KW-0732">Signal</keyword>
<feature type="signal peptide" evidence="1">
    <location>
        <begin position="1"/>
        <end position="31"/>
    </location>
</feature>
<organism evidence="2 3">
    <name type="scientific">Pseudomonas fluorescens</name>
    <dbReference type="NCBI Taxonomy" id="294"/>
    <lineage>
        <taxon>Bacteria</taxon>
        <taxon>Pseudomonadati</taxon>
        <taxon>Pseudomonadota</taxon>
        <taxon>Gammaproteobacteria</taxon>
        <taxon>Pseudomonadales</taxon>
        <taxon>Pseudomonadaceae</taxon>
        <taxon>Pseudomonas</taxon>
    </lineage>
</organism>
<dbReference type="InterPro" id="IPR024447">
    <property type="entry name" value="YXWGXW_rpt"/>
</dbReference>
<protein>
    <recommendedName>
        <fullName evidence="4">YXWGXW repeat-containing protein</fullName>
    </recommendedName>
</protein>
<dbReference type="EMBL" id="MOBU01000001">
    <property type="protein sequence ID" value="RON72443.1"/>
    <property type="molecule type" value="Genomic_DNA"/>
</dbReference>
<reference evidence="2 3" key="1">
    <citation type="submission" date="2016-10" db="EMBL/GenBank/DDBJ databases">
        <title>Comparative genome analysis of multiple Pseudomonas spp. focuses on biocontrol and plant growth promoting traits.</title>
        <authorList>
            <person name="Tao X.-Y."/>
            <person name="Taylor C.G."/>
        </authorList>
    </citation>
    <scope>NUCLEOTIDE SEQUENCE [LARGE SCALE GENOMIC DNA]</scope>
    <source>
        <strain evidence="2 3">24D3</strain>
    </source>
</reference>
<name>A0A423LVX4_PSEFL</name>
<dbReference type="AlphaFoldDB" id="A0A423LVX4"/>
<evidence type="ECO:0000313" key="2">
    <source>
        <dbReference type="EMBL" id="RON72443.1"/>
    </source>
</evidence>
<accession>A0A423LVX4</accession>
<evidence type="ECO:0000256" key="1">
    <source>
        <dbReference type="SAM" id="SignalP"/>
    </source>
</evidence>
<evidence type="ECO:0000313" key="3">
    <source>
        <dbReference type="Proteomes" id="UP000285757"/>
    </source>
</evidence>
<dbReference type="Proteomes" id="UP000285757">
    <property type="component" value="Unassembled WGS sequence"/>
</dbReference>
<dbReference type="RefSeq" id="WP_123529123.1">
    <property type="nucleotide sequence ID" value="NZ_MOBU01000001.1"/>
</dbReference>